<dbReference type="Pfam" id="PF13454">
    <property type="entry name" value="NAD_binding_9"/>
    <property type="match status" value="1"/>
</dbReference>
<keyword evidence="3" id="KW-1185">Reference proteome</keyword>
<sequence>MSARDSEVTWLIVGGGIHGTYIARELKESDITPDDLMVVDSKGELLASFRRKARACGMETLRSNYVQHIGPSPFGLERFAEAKVRDDELISTQNSQPRPTLDLFVEYAEQVIERFDLQELVREATVTGISGDGPLIVETTTGSIRAANVVLAVGPNERFNRPAWAGDMDRVSHVWDEPTAPPERIEDGERVWVIGGGTTAAQFATSVADQAASVVLCSRSPLEIALREADPRWLNWQYITKQLHSLPPGSQARYDRLRKARKKGTIPPYLQRELDKTDNLEHHHEELTMVLETRDGLRLTGEQGAVHQADRVVLATGFESVYDQPLVERIASKLELERGHRGMPVLEDSTLAWRTRDGECSRIFVTGRLAEGSLGAFAGNIPGARRAAERILNPQPQRNPHQAASPSP</sequence>
<evidence type="ECO:0000313" key="3">
    <source>
        <dbReference type="Proteomes" id="UP001596445"/>
    </source>
</evidence>
<dbReference type="PANTHER" id="PTHR38663">
    <property type="match status" value="1"/>
</dbReference>
<dbReference type="RefSeq" id="WP_267164321.1">
    <property type="nucleotide sequence ID" value="NZ_CP112973.1"/>
</dbReference>
<protein>
    <submittedName>
        <fullName evidence="2">FAD/NAD(P)-binding protein</fullName>
    </submittedName>
</protein>
<dbReference type="PANTHER" id="PTHR38663:SF1">
    <property type="entry name" value="L-ORNITHINE N(5)-MONOOXYGENASE"/>
    <property type="match status" value="1"/>
</dbReference>
<gene>
    <name evidence="2" type="ORF">ACFQQG_20360</name>
</gene>
<reference evidence="2 3" key="1">
    <citation type="journal article" date="2019" name="Int. J. Syst. Evol. Microbiol.">
        <title>The Global Catalogue of Microorganisms (GCM) 10K type strain sequencing project: providing services to taxonomists for standard genome sequencing and annotation.</title>
        <authorList>
            <consortium name="The Broad Institute Genomics Platform"/>
            <consortium name="The Broad Institute Genome Sequencing Center for Infectious Disease"/>
            <person name="Wu L."/>
            <person name="Ma J."/>
        </authorList>
    </citation>
    <scope>NUCLEOTIDE SEQUENCE [LARGE SCALE GENOMIC DNA]</scope>
    <source>
        <strain evidence="2 3">JCM 30072</strain>
    </source>
</reference>
<dbReference type="GeneID" id="76632078"/>
<dbReference type="InterPro" id="IPR036188">
    <property type="entry name" value="FAD/NAD-bd_sf"/>
</dbReference>
<dbReference type="Proteomes" id="UP001596445">
    <property type="component" value="Unassembled WGS sequence"/>
</dbReference>
<evidence type="ECO:0000313" key="2">
    <source>
        <dbReference type="EMBL" id="MFC7060125.1"/>
    </source>
</evidence>
<organism evidence="2 3">
    <name type="scientific">Halovenus salina</name>
    <dbReference type="NCBI Taxonomy" id="1510225"/>
    <lineage>
        <taxon>Archaea</taxon>
        <taxon>Methanobacteriati</taxon>
        <taxon>Methanobacteriota</taxon>
        <taxon>Stenosarchaea group</taxon>
        <taxon>Halobacteria</taxon>
        <taxon>Halobacteriales</taxon>
        <taxon>Haloarculaceae</taxon>
        <taxon>Halovenus</taxon>
    </lineage>
</organism>
<dbReference type="Pfam" id="PF13738">
    <property type="entry name" value="Pyr_redox_3"/>
    <property type="match status" value="1"/>
</dbReference>
<feature type="domain" description="FAD-dependent urate hydroxylase HpyO/Asp monooxygenase CreE-like FAD/NAD(P)-binding" evidence="1">
    <location>
        <begin position="272"/>
        <end position="318"/>
    </location>
</feature>
<comment type="caution">
    <text evidence="2">The sequence shown here is derived from an EMBL/GenBank/DDBJ whole genome shotgun (WGS) entry which is preliminary data.</text>
</comment>
<proteinExistence type="predicted"/>
<evidence type="ECO:0000259" key="1">
    <source>
        <dbReference type="Pfam" id="PF13454"/>
    </source>
</evidence>
<dbReference type="AlphaFoldDB" id="A0ABD5W3K1"/>
<dbReference type="InterPro" id="IPR038732">
    <property type="entry name" value="HpyO/CreE_NAD-binding"/>
</dbReference>
<dbReference type="SUPFAM" id="SSF51905">
    <property type="entry name" value="FAD/NAD(P)-binding domain"/>
    <property type="match status" value="2"/>
</dbReference>
<dbReference type="EMBL" id="JBHSZI010000006">
    <property type="protein sequence ID" value="MFC7060125.1"/>
    <property type="molecule type" value="Genomic_DNA"/>
</dbReference>
<name>A0ABD5W3K1_9EURY</name>
<accession>A0ABD5W3K1</accession>
<dbReference type="Gene3D" id="3.50.50.60">
    <property type="entry name" value="FAD/NAD(P)-binding domain"/>
    <property type="match status" value="1"/>
</dbReference>